<dbReference type="PATRIC" id="fig|451.8.peg.2882"/>
<evidence type="ECO:0000256" key="2">
    <source>
        <dbReference type="ARBA" id="ARBA00009695"/>
    </source>
</evidence>
<feature type="domain" description="RecX third three-helical" evidence="7">
    <location>
        <begin position="101"/>
        <end position="141"/>
    </location>
</feature>
<organism evidence="9 11">
    <name type="scientific">Legionella micdadei</name>
    <name type="common">Tatlockia micdadei</name>
    <dbReference type="NCBI Taxonomy" id="451"/>
    <lineage>
        <taxon>Bacteria</taxon>
        <taxon>Pseudomonadati</taxon>
        <taxon>Pseudomonadota</taxon>
        <taxon>Gammaproteobacteria</taxon>
        <taxon>Legionellales</taxon>
        <taxon>Legionellaceae</taxon>
        <taxon>Legionella</taxon>
    </lineage>
</organism>
<evidence type="ECO:0000256" key="5">
    <source>
        <dbReference type="HAMAP-Rule" id="MF_01114"/>
    </source>
</evidence>
<dbReference type="InterPro" id="IPR053925">
    <property type="entry name" value="RecX_HTH_3rd"/>
</dbReference>
<comment type="similarity">
    <text evidence="2 5">Belongs to the RecX family.</text>
</comment>
<dbReference type="Pfam" id="PF02631">
    <property type="entry name" value="RecX_HTH2"/>
    <property type="match status" value="1"/>
</dbReference>
<sequence>MTSAFDCAMRLLSRREHSARELITKLAQRGYSSEEVSEAIAKCQRLGLQSDARFVETLCHTRIRQGCGPLKISQELQAKHIDRELINNALEQEQENWVTYALAVWHKKFRDQGDISFEELQKRQRFLLYRGFSADIIAKVIAEVVA</sequence>
<gene>
    <name evidence="5 9" type="primary">recX</name>
    <name evidence="9" type="ORF">LMI_1060</name>
    <name evidence="10" type="ORF">SAMN02982997_02671</name>
</gene>
<dbReference type="InterPro" id="IPR036388">
    <property type="entry name" value="WH-like_DNA-bd_sf"/>
</dbReference>
<dbReference type="Pfam" id="PF21981">
    <property type="entry name" value="RecX_HTH3"/>
    <property type="match status" value="1"/>
</dbReference>
<name>A0A098GEH1_LEGMI</name>
<evidence type="ECO:0000313" key="11">
    <source>
        <dbReference type="Proteomes" id="UP000032414"/>
    </source>
</evidence>
<proteinExistence type="inferred from homology"/>
<dbReference type="RefSeq" id="WP_045098798.1">
    <property type="nucleotide sequence ID" value="NZ_CP020614.1"/>
</dbReference>
<reference evidence="10 12" key="3">
    <citation type="submission" date="2016-10" db="EMBL/GenBank/DDBJ databases">
        <authorList>
            <person name="Varghese N."/>
            <person name="Submissions S."/>
        </authorList>
    </citation>
    <scope>NUCLEOTIDE SEQUENCE [LARGE SCALE GENOMIC DNA]</scope>
    <source>
        <strain evidence="10 12">ATCC 33218</strain>
    </source>
</reference>
<dbReference type="NCBIfam" id="NF001057">
    <property type="entry name" value="PRK00117.3-3"/>
    <property type="match status" value="1"/>
</dbReference>
<evidence type="ECO:0000259" key="7">
    <source>
        <dbReference type="Pfam" id="PF21981"/>
    </source>
</evidence>
<dbReference type="STRING" id="451.B6N58_10205"/>
<dbReference type="Proteomes" id="UP000032414">
    <property type="component" value="Chromosome I"/>
</dbReference>
<dbReference type="InterPro" id="IPR053924">
    <property type="entry name" value="RecX_HTH_2nd"/>
</dbReference>
<dbReference type="InterPro" id="IPR053926">
    <property type="entry name" value="RecX_HTH_1st"/>
</dbReference>
<evidence type="ECO:0000256" key="1">
    <source>
        <dbReference type="ARBA" id="ARBA00004496"/>
    </source>
</evidence>
<comment type="function">
    <text evidence="5">Modulates RecA activity.</text>
</comment>
<reference evidence="11" key="2">
    <citation type="submission" date="2014-09" db="EMBL/GenBank/DDBJ databases">
        <authorList>
            <person name="Gomez-Valero L."/>
        </authorList>
    </citation>
    <scope>NUCLEOTIDE SEQUENCE [LARGE SCALE GENOMIC DNA]</scope>
    <source>
        <strain evidence="11">ATCC33218</strain>
    </source>
</reference>
<evidence type="ECO:0000256" key="3">
    <source>
        <dbReference type="ARBA" id="ARBA00018111"/>
    </source>
</evidence>
<comment type="subcellular location">
    <subcellularLocation>
        <location evidence="1 5">Cytoplasm</location>
    </subcellularLocation>
</comment>
<dbReference type="AlphaFoldDB" id="A0A098GEH1"/>
<feature type="domain" description="RecX first three-helical" evidence="8">
    <location>
        <begin position="4"/>
        <end position="43"/>
    </location>
</feature>
<dbReference type="PANTHER" id="PTHR33602:SF1">
    <property type="entry name" value="REGULATORY PROTEIN RECX FAMILY PROTEIN"/>
    <property type="match status" value="1"/>
</dbReference>
<accession>A0A098GEH1</accession>
<evidence type="ECO:0000313" key="12">
    <source>
        <dbReference type="Proteomes" id="UP000182998"/>
    </source>
</evidence>
<dbReference type="Proteomes" id="UP000182998">
    <property type="component" value="Unassembled WGS sequence"/>
</dbReference>
<dbReference type="Gene3D" id="1.10.10.10">
    <property type="entry name" value="Winged helix-like DNA-binding domain superfamily/Winged helix DNA-binding domain"/>
    <property type="match status" value="3"/>
</dbReference>
<dbReference type="Pfam" id="PF21982">
    <property type="entry name" value="RecX_HTH1"/>
    <property type="match status" value="1"/>
</dbReference>
<dbReference type="EMBL" id="FMVN01000015">
    <property type="protein sequence ID" value="SCY72596.1"/>
    <property type="molecule type" value="Genomic_DNA"/>
</dbReference>
<evidence type="ECO:0000256" key="4">
    <source>
        <dbReference type="ARBA" id="ARBA00022490"/>
    </source>
</evidence>
<keyword evidence="4 5" id="KW-0963">Cytoplasm</keyword>
<dbReference type="OrthoDB" id="7066780at2"/>
<dbReference type="KEGG" id="tmc:LMI_1060"/>
<dbReference type="PANTHER" id="PTHR33602">
    <property type="entry name" value="REGULATORY PROTEIN RECX FAMILY PROTEIN"/>
    <property type="match status" value="1"/>
</dbReference>
<evidence type="ECO:0000313" key="10">
    <source>
        <dbReference type="EMBL" id="SCY72596.1"/>
    </source>
</evidence>
<dbReference type="GO" id="GO:0005737">
    <property type="term" value="C:cytoplasm"/>
    <property type="evidence" value="ECO:0007669"/>
    <property type="project" value="UniProtKB-SubCell"/>
</dbReference>
<dbReference type="InterPro" id="IPR003783">
    <property type="entry name" value="Regulatory_RecX"/>
</dbReference>
<dbReference type="HOGENOM" id="CLU_066607_3_2_6"/>
<dbReference type="HAMAP" id="MF_01114">
    <property type="entry name" value="RecX"/>
    <property type="match status" value="1"/>
</dbReference>
<protein>
    <recommendedName>
        <fullName evidence="3 5">Regulatory protein RecX</fullName>
    </recommendedName>
</protein>
<reference evidence="9" key="1">
    <citation type="submission" date="2014-09" db="EMBL/GenBank/DDBJ databases">
        <authorList>
            <person name="GOMEZ-VALERO Laura"/>
        </authorList>
    </citation>
    <scope>NUCLEOTIDE SEQUENCE</scope>
    <source>
        <strain evidence="9">ATCC33218</strain>
    </source>
</reference>
<evidence type="ECO:0000259" key="6">
    <source>
        <dbReference type="Pfam" id="PF02631"/>
    </source>
</evidence>
<dbReference type="GO" id="GO:0006282">
    <property type="term" value="P:regulation of DNA repair"/>
    <property type="evidence" value="ECO:0007669"/>
    <property type="project" value="UniProtKB-UniRule"/>
</dbReference>
<evidence type="ECO:0000313" key="9">
    <source>
        <dbReference type="EMBL" id="CEG60375.1"/>
    </source>
</evidence>
<evidence type="ECO:0000259" key="8">
    <source>
        <dbReference type="Pfam" id="PF21982"/>
    </source>
</evidence>
<dbReference type="EMBL" id="LN614830">
    <property type="protein sequence ID" value="CEG60375.1"/>
    <property type="molecule type" value="Genomic_DNA"/>
</dbReference>
<keyword evidence="12" id="KW-1185">Reference proteome</keyword>
<feature type="domain" description="RecX second three-helical" evidence="6">
    <location>
        <begin position="50"/>
        <end position="90"/>
    </location>
</feature>